<accession>A0AAW1I956</accession>
<dbReference type="PIRSF" id="PIRSF036852">
    <property type="entry name" value="Ribonuclease_H1_euk"/>
    <property type="match status" value="1"/>
</dbReference>
<dbReference type="FunFam" id="3.30.420.10:FF:000097">
    <property type="entry name" value="Ribonuclease H1"/>
    <property type="match status" value="1"/>
</dbReference>
<comment type="caution">
    <text evidence="4">The sequence shown here is derived from an EMBL/GenBank/DDBJ whole genome shotgun (WGS) entry which is preliminary data.</text>
</comment>
<dbReference type="InterPro" id="IPR050092">
    <property type="entry name" value="RNase_H"/>
</dbReference>
<dbReference type="PANTHER" id="PTHR10642">
    <property type="entry name" value="RIBONUCLEASE H1"/>
    <property type="match status" value="1"/>
</dbReference>
<gene>
    <name evidence="4" type="ORF">QE152_g38081</name>
</gene>
<dbReference type="Pfam" id="PF00075">
    <property type="entry name" value="RNase_H"/>
    <property type="match status" value="1"/>
</dbReference>
<dbReference type="SUPFAM" id="SSF53098">
    <property type="entry name" value="Ribonuclease H-like"/>
    <property type="match status" value="1"/>
</dbReference>
<dbReference type="Proteomes" id="UP001458880">
    <property type="component" value="Unassembled WGS sequence"/>
</dbReference>
<dbReference type="Gene3D" id="3.30.420.10">
    <property type="entry name" value="Ribonuclease H-like superfamily/Ribonuclease H"/>
    <property type="match status" value="1"/>
</dbReference>
<dbReference type="GO" id="GO:0000287">
    <property type="term" value="F:magnesium ion binding"/>
    <property type="evidence" value="ECO:0007669"/>
    <property type="project" value="InterPro"/>
</dbReference>
<dbReference type="InterPro" id="IPR012337">
    <property type="entry name" value="RNaseH-like_sf"/>
</dbReference>
<keyword evidence="2" id="KW-0175">Coiled coil</keyword>
<dbReference type="GO" id="GO:0003676">
    <property type="term" value="F:nucleic acid binding"/>
    <property type="evidence" value="ECO:0007669"/>
    <property type="project" value="InterPro"/>
</dbReference>
<keyword evidence="5" id="KW-1185">Reference proteome</keyword>
<dbReference type="CDD" id="cd09280">
    <property type="entry name" value="RNase_HI_eukaryote_like"/>
    <property type="match status" value="1"/>
</dbReference>
<evidence type="ECO:0000256" key="2">
    <source>
        <dbReference type="SAM" id="Coils"/>
    </source>
</evidence>
<dbReference type="PROSITE" id="PS50879">
    <property type="entry name" value="RNASE_H_1"/>
    <property type="match status" value="1"/>
</dbReference>
<evidence type="ECO:0000313" key="5">
    <source>
        <dbReference type="Proteomes" id="UP001458880"/>
    </source>
</evidence>
<sequence length="236" mass="26681">MTVNRSFSVSEQMAVLNNRLSQAETQLESLTNEIKDIKCKMLQLQKNSTIGSRAFSTTTTDFTETDYYSSKEVKRQRRDMNFDCENDFVVVYTDGACENNGFKGAKAGVGVWFGDDHPFNVSAPVDGKATNNVGEIQACIHAVKIALDNDIKKLCIKTDSDFVIKSMTMWIKKWKKNNWKLSTGGDVKNKVDFDKLDKLCQQMDDIRWVHVNGHQGIKGNEEADKLARNGAQLYKM</sequence>
<dbReference type="EMBL" id="JASPKY010000779">
    <property type="protein sequence ID" value="KAK9685396.1"/>
    <property type="molecule type" value="Genomic_DNA"/>
</dbReference>
<dbReference type="InterPro" id="IPR036397">
    <property type="entry name" value="RNaseH_sf"/>
</dbReference>
<proteinExistence type="inferred from homology"/>
<protein>
    <submittedName>
        <fullName evidence="4">RNase H</fullName>
    </submittedName>
</protein>
<dbReference type="AlphaFoldDB" id="A0AAW1I956"/>
<dbReference type="GO" id="GO:0004523">
    <property type="term" value="F:RNA-DNA hybrid ribonuclease activity"/>
    <property type="evidence" value="ECO:0007669"/>
    <property type="project" value="InterPro"/>
</dbReference>
<reference evidence="4 5" key="1">
    <citation type="journal article" date="2024" name="BMC Genomics">
        <title>De novo assembly and annotation of Popillia japonica's genome with initial clues to its potential as an invasive pest.</title>
        <authorList>
            <person name="Cucini C."/>
            <person name="Boschi S."/>
            <person name="Funari R."/>
            <person name="Cardaioli E."/>
            <person name="Iannotti N."/>
            <person name="Marturano G."/>
            <person name="Paoli F."/>
            <person name="Bruttini M."/>
            <person name="Carapelli A."/>
            <person name="Frati F."/>
            <person name="Nardi F."/>
        </authorList>
    </citation>
    <scope>NUCLEOTIDE SEQUENCE [LARGE SCALE GENOMIC DNA]</scope>
    <source>
        <strain evidence="4">DMR45628</strain>
    </source>
</reference>
<dbReference type="PANTHER" id="PTHR10642:SF31">
    <property type="entry name" value="RIBONUCLEASE H1"/>
    <property type="match status" value="1"/>
</dbReference>
<evidence type="ECO:0000313" key="4">
    <source>
        <dbReference type="EMBL" id="KAK9685396.1"/>
    </source>
</evidence>
<name>A0AAW1I956_POPJA</name>
<feature type="domain" description="RNase H type-1" evidence="3">
    <location>
        <begin position="85"/>
        <end position="232"/>
    </location>
</feature>
<evidence type="ECO:0000259" key="3">
    <source>
        <dbReference type="PROSITE" id="PS50879"/>
    </source>
</evidence>
<comment type="similarity">
    <text evidence="1">Belongs to the RNase H family.</text>
</comment>
<dbReference type="InterPro" id="IPR002156">
    <property type="entry name" value="RNaseH_domain"/>
</dbReference>
<dbReference type="InterPro" id="IPR017067">
    <property type="entry name" value="RNase_H1_euk"/>
</dbReference>
<dbReference type="GO" id="GO:0043137">
    <property type="term" value="P:DNA replication, removal of RNA primer"/>
    <property type="evidence" value="ECO:0007669"/>
    <property type="project" value="TreeGrafter"/>
</dbReference>
<feature type="coiled-coil region" evidence="2">
    <location>
        <begin position="13"/>
        <end position="47"/>
    </location>
</feature>
<evidence type="ECO:0000256" key="1">
    <source>
        <dbReference type="ARBA" id="ARBA00005300"/>
    </source>
</evidence>
<organism evidence="4 5">
    <name type="scientific">Popillia japonica</name>
    <name type="common">Japanese beetle</name>
    <dbReference type="NCBI Taxonomy" id="7064"/>
    <lineage>
        <taxon>Eukaryota</taxon>
        <taxon>Metazoa</taxon>
        <taxon>Ecdysozoa</taxon>
        <taxon>Arthropoda</taxon>
        <taxon>Hexapoda</taxon>
        <taxon>Insecta</taxon>
        <taxon>Pterygota</taxon>
        <taxon>Neoptera</taxon>
        <taxon>Endopterygota</taxon>
        <taxon>Coleoptera</taxon>
        <taxon>Polyphaga</taxon>
        <taxon>Scarabaeiformia</taxon>
        <taxon>Scarabaeidae</taxon>
        <taxon>Rutelinae</taxon>
        <taxon>Popillia</taxon>
    </lineage>
</organism>